<dbReference type="InterPro" id="IPR013325">
    <property type="entry name" value="RNA_pol_sigma_r2"/>
</dbReference>
<comment type="caution">
    <text evidence="8">The sequence shown here is derived from an EMBL/GenBank/DDBJ whole genome shotgun (WGS) entry which is preliminary data.</text>
</comment>
<evidence type="ECO:0000313" key="9">
    <source>
        <dbReference type="Proteomes" id="UP001171916"/>
    </source>
</evidence>
<dbReference type="PANTHER" id="PTHR43133:SF8">
    <property type="entry name" value="RNA POLYMERASE SIGMA FACTOR HI_1459-RELATED"/>
    <property type="match status" value="1"/>
</dbReference>
<dbReference type="RefSeq" id="WP_290001554.1">
    <property type="nucleotide sequence ID" value="NZ_JAUEPH010000006.1"/>
</dbReference>
<evidence type="ECO:0000259" key="6">
    <source>
        <dbReference type="Pfam" id="PF04542"/>
    </source>
</evidence>
<evidence type="ECO:0000256" key="1">
    <source>
        <dbReference type="ARBA" id="ARBA00010641"/>
    </source>
</evidence>
<evidence type="ECO:0000256" key="3">
    <source>
        <dbReference type="ARBA" id="ARBA00023082"/>
    </source>
</evidence>
<dbReference type="InterPro" id="IPR039425">
    <property type="entry name" value="RNA_pol_sigma-70-like"/>
</dbReference>
<name>A0ABT7YG54_9BACT</name>
<evidence type="ECO:0000313" key="8">
    <source>
        <dbReference type="EMBL" id="MDN3205320.1"/>
    </source>
</evidence>
<evidence type="ECO:0000259" key="7">
    <source>
        <dbReference type="Pfam" id="PF08281"/>
    </source>
</evidence>
<dbReference type="Gene3D" id="1.10.10.10">
    <property type="entry name" value="Winged helix-like DNA-binding domain superfamily/Winged helix DNA-binding domain"/>
    <property type="match status" value="1"/>
</dbReference>
<dbReference type="InterPro" id="IPR036388">
    <property type="entry name" value="WH-like_DNA-bd_sf"/>
</dbReference>
<reference evidence="8" key="1">
    <citation type="submission" date="2023-06" db="EMBL/GenBank/DDBJ databases">
        <title>Robiginitalea aurantiacus sp. nov. and Algoriphagus sediminis sp. nov., isolated from coastal sediment.</title>
        <authorList>
            <person name="Zhou Z.Y."/>
            <person name="An J."/>
            <person name="Jia Y.W."/>
            <person name="Du Z.J."/>
        </authorList>
    </citation>
    <scope>NUCLEOTIDE SEQUENCE</scope>
    <source>
        <strain evidence="8">C2-7</strain>
    </source>
</reference>
<dbReference type="EMBL" id="JAUEPH010000006">
    <property type="protein sequence ID" value="MDN3205320.1"/>
    <property type="molecule type" value="Genomic_DNA"/>
</dbReference>
<dbReference type="SUPFAM" id="SSF88946">
    <property type="entry name" value="Sigma2 domain of RNA polymerase sigma factors"/>
    <property type="match status" value="1"/>
</dbReference>
<dbReference type="Pfam" id="PF04542">
    <property type="entry name" value="Sigma70_r2"/>
    <property type="match status" value="1"/>
</dbReference>
<dbReference type="InterPro" id="IPR013324">
    <property type="entry name" value="RNA_pol_sigma_r3/r4-like"/>
</dbReference>
<evidence type="ECO:0000256" key="2">
    <source>
        <dbReference type="ARBA" id="ARBA00023015"/>
    </source>
</evidence>
<accession>A0ABT7YG54</accession>
<dbReference type="Gene3D" id="1.10.1740.10">
    <property type="match status" value="1"/>
</dbReference>
<evidence type="ECO:0000256" key="4">
    <source>
        <dbReference type="ARBA" id="ARBA00023125"/>
    </source>
</evidence>
<dbReference type="InterPro" id="IPR014284">
    <property type="entry name" value="RNA_pol_sigma-70_dom"/>
</dbReference>
<feature type="domain" description="RNA polymerase sigma-70 region 2" evidence="6">
    <location>
        <begin position="14"/>
        <end position="80"/>
    </location>
</feature>
<dbReference type="SUPFAM" id="SSF88659">
    <property type="entry name" value="Sigma3 and sigma4 domains of RNA polymerase sigma factors"/>
    <property type="match status" value="1"/>
</dbReference>
<evidence type="ECO:0000256" key="5">
    <source>
        <dbReference type="ARBA" id="ARBA00023163"/>
    </source>
</evidence>
<dbReference type="Pfam" id="PF08281">
    <property type="entry name" value="Sigma70_r4_2"/>
    <property type="match status" value="1"/>
</dbReference>
<dbReference type="NCBIfam" id="TIGR02937">
    <property type="entry name" value="sigma70-ECF"/>
    <property type="match status" value="1"/>
</dbReference>
<keyword evidence="4" id="KW-0238">DNA-binding</keyword>
<feature type="domain" description="RNA polymerase sigma factor 70 region 4 type 2" evidence="7">
    <location>
        <begin position="106"/>
        <end position="157"/>
    </location>
</feature>
<gene>
    <name evidence="8" type="ORF">QVH07_14245</name>
</gene>
<comment type="similarity">
    <text evidence="1">Belongs to the sigma-70 factor family. ECF subfamily.</text>
</comment>
<keyword evidence="9" id="KW-1185">Reference proteome</keyword>
<proteinExistence type="inferred from homology"/>
<protein>
    <submittedName>
        <fullName evidence="8">RNA polymerase sigma factor</fullName>
    </submittedName>
</protein>
<keyword evidence="5" id="KW-0804">Transcription</keyword>
<dbReference type="PANTHER" id="PTHR43133">
    <property type="entry name" value="RNA POLYMERASE ECF-TYPE SIGMA FACTO"/>
    <property type="match status" value="1"/>
</dbReference>
<organism evidence="8 9">
    <name type="scientific">Algoriphagus sediminis</name>
    <dbReference type="NCBI Taxonomy" id="3057113"/>
    <lineage>
        <taxon>Bacteria</taxon>
        <taxon>Pseudomonadati</taxon>
        <taxon>Bacteroidota</taxon>
        <taxon>Cytophagia</taxon>
        <taxon>Cytophagales</taxon>
        <taxon>Cyclobacteriaceae</taxon>
        <taxon>Algoriphagus</taxon>
    </lineage>
</organism>
<keyword evidence="3" id="KW-0731">Sigma factor</keyword>
<dbReference type="InterPro" id="IPR007627">
    <property type="entry name" value="RNA_pol_sigma70_r2"/>
</dbReference>
<dbReference type="Proteomes" id="UP001171916">
    <property type="component" value="Unassembled WGS sequence"/>
</dbReference>
<dbReference type="InterPro" id="IPR013249">
    <property type="entry name" value="RNA_pol_sigma70_r4_t2"/>
</dbReference>
<sequence>MNSIEEEKLFKIRFEQHKDIIYRLCLGYFNQNRALAEDALQEAFMKAWIYRKQFREDANWQTWIYRIAVNTCLLKIKQEKKEKDKTESFTQQPQAEYDAEKESKIQKMYQCIEKLNSQNRILILMVLEGIPYATIEETLGLSSENLRVKIHRIKKQLYTCMSHGTL</sequence>
<keyword evidence="2" id="KW-0805">Transcription regulation</keyword>